<keyword evidence="2" id="KW-0813">Transport</keyword>
<dbReference type="PANTHER" id="PTHR30061:SF50">
    <property type="entry name" value="MALTOSE_MALTODEXTRIN-BINDING PERIPLASMIC PROTEIN"/>
    <property type="match status" value="1"/>
</dbReference>
<evidence type="ECO:0000256" key="3">
    <source>
        <dbReference type="ARBA" id="ARBA00022729"/>
    </source>
</evidence>
<dbReference type="GO" id="GO:0042956">
    <property type="term" value="P:maltodextrin transmembrane transport"/>
    <property type="evidence" value="ECO:0007669"/>
    <property type="project" value="TreeGrafter"/>
</dbReference>
<name>X1BSS0_9ZZZZ</name>
<dbReference type="EMBL" id="BART01016631">
    <property type="protein sequence ID" value="GAG84192.1"/>
    <property type="molecule type" value="Genomic_DNA"/>
</dbReference>
<dbReference type="InterPro" id="IPR006059">
    <property type="entry name" value="SBP"/>
</dbReference>
<reference evidence="4" key="1">
    <citation type="journal article" date="2014" name="Front. Microbiol.">
        <title>High frequency of phylogenetically diverse reductive dehalogenase-homologous genes in deep subseafloor sedimentary metagenomes.</title>
        <authorList>
            <person name="Kawai M."/>
            <person name="Futagami T."/>
            <person name="Toyoda A."/>
            <person name="Takaki Y."/>
            <person name="Nishi S."/>
            <person name="Hori S."/>
            <person name="Arai W."/>
            <person name="Tsubouchi T."/>
            <person name="Morono Y."/>
            <person name="Uchiyama I."/>
            <person name="Ito T."/>
            <person name="Fujiyama A."/>
            <person name="Inagaki F."/>
            <person name="Takami H."/>
        </authorList>
    </citation>
    <scope>NUCLEOTIDE SEQUENCE</scope>
    <source>
        <strain evidence="4">Expedition CK06-06</strain>
    </source>
</reference>
<dbReference type="Gene3D" id="3.40.190.10">
    <property type="entry name" value="Periplasmic binding protein-like II"/>
    <property type="match status" value="1"/>
</dbReference>
<sequence length="259" mass="29539">NVQDAWTWDRLVEVARKFAKDLDGDGNPDIWGLIVEQAFESYQLDPLLQSNGAKILSPDKSTVDGYLNSPKAIEALEFYGNLFNKWQVSPKSAFQTELFGSGKAAMYWAGPWNIATFQENFPDLNWGVMPHPYFKKMITPCGSWHTGINKRTEHPDAAARVIAFYSSWPGIDLNYPLTTYLPVRKATYGMYDEIFGKLPWSIIRDQLMTSAVPRPRHAAWAEMVDIMRTMYEDVMLGENAKKAADLAVDRIEKILQKYN</sequence>
<dbReference type="Pfam" id="PF01547">
    <property type="entry name" value="SBP_bac_1"/>
    <property type="match status" value="1"/>
</dbReference>
<proteinExistence type="inferred from homology"/>
<dbReference type="GO" id="GO:0055052">
    <property type="term" value="C:ATP-binding cassette (ABC) transporter complex, substrate-binding subunit-containing"/>
    <property type="evidence" value="ECO:0007669"/>
    <property type="project" value="TreeGrafter"/>
</dbReference>
<evidence type="ECO:0008006" key="5">
    <source>
        <dbReference type="Google" id="ProtNLM"/>
    </source>
</evidence>
<evidence type="ECO:0000256" key="1">
    <source>
        <dbReference type="ARBA" id="ARBA00008520"/>
    </source>
</evidence>
<evidence type="ECO:0000313" key="4">
    <source>
        <dbReference type="EMBL" id="GAG84192.1"/>
    </source>
</evidence>
<dbReference type="SUPFAM" id="SSF53850">
    <property type="entry name" value="Periplasmic binding protein-like II"/>
    <property type="match status" value="1"/>
</dbReference>
<accession>X1BSS0</accession>
<comment type="similarity">
    <text evidence="1">Belongs to the bacterial solute-binding protein 1 family.</text>
</comment>
<dbReference type="PANTHER" id="PTHR30061">
    <property type="entry name" value="MALTOSE-BINDING PERIPLASMIC PROTEIN"/>
    <property type="match status" value="1"/>
</dbReference>
<gene>
    <name evidence="4" type="ORF">S01H4_31928</name>
</gene>
<keyword evidence="3" id="KW-0732">Signal</keyword>
<comment type="caution">
    <text evidence="4">The sequence shown here is derived from an EMBL/GenBank/DDBJ whole genome shotgun (WGS) entry which is preliminary data.</text>
</comment>
<dbReference type="GO" id="GO:1901982">
    <property type="term" value="F:maltose binding"/>
    <property type="evidence" value="ECO:0007669"/>
    <property type="project" value="TreeGrafter"/>
</dbReference>
<protein>
    <recommendedName>
        <fullName evidence="5">Extracellular solute-binding protein</fullName>
    </recommendedName>
</protein>
<evidence type="ECO:0000256" key="2">
    <source>
        <dbReference type="ARBA" id="ARBA00022448"/>
    </source>
</evidence>
<dbReference type="GO" id="GO:0015768">
    <property type="term" value="P:maltose transport"/>
    <property type="evidence" value="ECO:0007669"/>
    <property type="project" value="TreeGrafter"/>
</dbReference>
<dbReference type="AlphaFoldDB" id="X1BSS0"/>
<organism evidence="4">
    <name type="scientific">marine sediment metagenome</name>
    <dbReference type="NCBI Taxonomy" id="412755"/>
    <lineage>
        <taxon>unclassified sequences</taxon>
        <taxon>metagenomes</taxon>
        <taxon>ecological metagenomes</taxon>
    </lineage>
</organism>
<feature type="non-terminal residue" evidence="4">
    <location>
        <position position="1"/>
    </location>
</feature>